<evidence type="ECO:0000256" key="1">
    <source>
        <dbReference type="SAM" id="Phobius"/>
    </source>
</evidence>
<dbReference type="AlphaFoldDB" id="A0A554LNZ6"/>
<accession>A0A554LNZ6</accession>
<evidence type="ECO:0000313" key="3">
    <source>
        <dbReference type="Proteomes" id="UP000316495"/>
    </source>
</evidence>
<reference evidence="2 3" key="1">
    <citation type="submission" date="2017-07" db="EMBL/GenBank/DDBJ databases">
        <title>Mechanisms for carbon and nitrogen cycling indicate functional differentiation within the Candidate Phyla Radiation.</title>
        <authorList>
            <person name="Danczak R.E."/>
            <person name="Johnston M.D."/>
            <person name="Kenah C."/>
            <person name="Slattery M."/>
            <person name="Wrighton K.C."/>
            <person name="Wilkins M.J."/>
        </authorList>
    </citation>
    <scope>NUCLEOTIDE SEQUENCE [LARGE SCALE GENOMIC DNA]</scope>
    <source>
        <strain evidence="2">Athens1014_28</strain>
    </source>
</reference>
<feature type="transmembrane region" description="Helical" evidence="1">
    <location>
        <begin position="50"/>
        <end position="68"/>
    </location>
</feature>
<evidence type="ECO:0000313" key="2">
    <source>
        <dbReference type="EMBL" id="TSC94597.1"/>
    </source>
</evidence>
<organism evidence="2 3">
    <name type="scientific">Candidatus Berkelbacteria bacterium Athens1014_28</name>
    <dbReference type="NCBI Taxonomy" id="2017145"/>
    <lineage>
        <taxon>Bacteria</taxon>
        <taxon>Candidatus Berkelbacteria</taxon>
    </lineage>
</organism>
<sequence>MPGTVKEPTDLVAENAEVPTTKKTKKINQEPEDEIIDPQTKKFIRKDVRLIFFTLLGLAVVLIIIKILQLKTNYVSDFGNWLYKIFNINTG</sequence>
<proteinExistence type="predicted"/>
<dbReference type="EMBL" id="VMGN01000009">
    <property type="protein sequence ID" value="TSC94597.1"/>
    <property type="molecule type" value="Genomic_DNA"/>
</dbReference>
<keyword evidence="1" id="KW-1133">Transmembrane helix</keyword>
<comment type="caution">
    <text evidence="2">The sequence shown here is derived from an EMBL/GenBank/DDBJ whole genome shotgun (WGS) entry which is preliminary data.</text>
</comment>
<keyword evidence="1" id="KW-0812">Transmembrane</keyword>
<dbReference type="Proteomes" id="UP000316495">
    <property type="component" value="Unassembled WGS sequence"/>
</dbReference>
<keyword evidence="1" id="KW-0472">Membrane</keyword>
<name>A0A554LNZ6_9BACT</name>
<protein>
    <submittedName>
        <fullName evidence="2">Uncharacterized protein</fullName>
    </submittedName>
</protein>
<gene>
    <name evidence="2" type="ORF">Athens101428_227</name>
</gene>